<evidence type="ECO:0000313" key="3">
    <source>
        <dbReference type="Proteomes" id="UP000030760"/>
    </source>
</evidence>
<organism evidence="2 3">
    <name type="scientific">Streptomyces bottropensis ATCC 25435</name>
    <dbReference type="NCBI Taxonomy" id="1054862"/>
    <lineage>
        <taxon>Bacteria</taxon>
        <taxon>Bacillati</taxon>
        <taxon>Actinomycetota</taxon>
        <taxon>Actinomycetes</taxon>
        <taxon>Kitasatosporales</taxon>
        <taxon>Streptomycetaceae</taxon>
        <taxon>Streptomyces</taxon>
    </lineage>
</organism>
<keyword evidence="1" id="KW-0812">Transmembrane</keyword>
<feature type="transmembrane region" description="Helical" evidence="1">
    <location>
        <begin position="115"/>
        <end position="140"/>
    </location>
</feature>
<feature type="transmembrane region" description="Helical" evidence="1">
    <location>
        <begin position="70"/>
        <end position="87"/>
    </location>
</feature>
<keyword evidence="1" id="KW-0472">Membrane</keyword>
<keyword evidence="1" id="KW-1133">Transmembrane helix</keyword>
<reference evidence="3" key="1">
    <citation type="journal article" date="2013" name="Genome Announc.">
        <title>Draft Genome Sequence of Streptomyces bottropensis ATCC 25435, a Bottromycin-Producing Actinomycete.</title>
        <authorList>
            <person name="Zhang H."/>
            <person name="Zhou W."/>
            <person name="Zhuang Y."/>
            <person name="Liang X."/>
            <person name="Liu T."/>
        </authorList>
    </citation>
    <scope>NUCLEOTIDE SEQUENCE [LARGE SCALE GENOMIC DNA]</scope>
    <source>
        <strain evidence="3">ATCC 25435</strain>
    </source>
</reference>
<gene>
    <name evidence="2" type="ORF">SBD_5942</name>
</gene>
<dbReference type="Proteomes" id="UP000030760">
    <property type="component" value="Unassembled WGS sequence"/>
</dbReference>
<dbReference type="AlphaFoldDB" id="M3E9N0"/>
<evidence type="ECO:0000256" key="1">
    <source>
        <dbReference type="SAM" id="Phobius"/>
    </source>
</evidence>
<name>M3E9N0_9ACTN</name>
<proteinExistence type="predicted"/>
<sequence>MRMSTRALSGRRARRQAEVMSQRLLRSVPAPLPALVTAVASLTMWAAWLGWDQRRDLHPDGSSSGPYEPWQVIGLVLTLLVPVVWAASRGHIASAVVGTTAGLTSASFYDWSDDASGLFVIGVMMVALGTAAMTTALSFLAASIWRRPQPTAPVTS</sequence>
<dbReference type="EMBL" id="KB405094">
    <property type="protein sequence ID" value="EMF52866.1"/>
    <property type="molecule type" value="Genomic_DNA"/>
</dbReference>
<feature type="transmembrane region" description="Helical" evidence="1">
    <location>
        <begin position="92"/>
        <end position="109"/>
    </location>
</feature>
<protein>
    <submittedName>
        <fullName evidence="2">Uncharacterized protein</fullName>
    </submittedName>
</protein>
<evidence type="ECO:0000313" key="2">
    <source>
        <dbReference type="EMBL" id="EMF52866.1"/>
    </source>
</evidence>
<accession>M3E9N0</accession>